<organism evidence="2 3">
    <name type="scientific">Brevibacterium marinum</name>
    <dbReference type="NCBI Taxonomy" id="418643"/>
    <lineage>
        <taxon>Bacteria</taxon>
        <taxon>Bacillati</taxon>
        <taxon>Actinomycetota</taxon>
        <taxon>Actinomycetes</taxon>
        <taxon>Micrococcales</taxon>
        <taxon>Brevibacteriaceae</taxon>
        <taxon>Brevibacterium</taxon>
    </lineage>
</organism>
<dbReference type="InterPro" id="IPR005302">
    <property type="entry name" value="MoCF_Sase_C"/>
</dbReference>
<dbReference type="Proteomes" id="UP000576792">
    <property type="component" value="Unassembled WGS sequence"/>
</dbReference>
<evidence type="ECO:0000313" key="3">
    <source>
        <dbReference type="Proteomes" id="UP000576792"/>
    </source>
</evidence>
<protein>
    <recommendedName>
        <fullName evidence="1">MOSC domain-containing protein</fullName>
    </recommendedName>
</protein>
<dbReference type="PROSITE" id="PS51340">
    <property type="entry name" value="MOSC"/>
    <property type="match status" value="1"/>
</dbReference>
<proteinExistence type="predicted"/>
<evidence type="ECO:0000313" key="2">
    <source>
        <dbReference type="EMBL" id="NJC55418.1"/>
    </source>
</evidence>
<accession>A0A846RWZ5</accession>
<evidence type="ECO:0000259" key="1">
    <source>
        <dbReference type="PROSITE" id="PS51340"/>
    </source>
</evidence>
<dbReference type="Pfam" id="PF03473">
    <property type="entry name" value="MOSC"/>
    <property type="match status" value="1"/>
</dbReference>
<name>A0A846RWZ5_9MICO</name>
<feature type="domain" description="MOSC" evidence="1">
    <location>
        <begin position="111"/>
        <end position="263"/>
    </location>
</feature>
<reference evidence="2 3" key="1">
    <citation type="submission" date="2020-03" db="EMBL/GenBank/DDBJ databases">
        <title>Sequencing the genomes of 1000 actinobacteria strains.</title>
        <authorList>
            <person name="Klenk H.-P."/>
        </authorList>
    </citation>
    <scope>NUCLEOTIDE SEQUENCE [LARGE SCALE GENOMIC DNA]</scope>
    <source>
        <strain evidence="2 3">DSM 18964</strain>
    </source>
</reference>
<dbReference type="RefSeq" id="WP_167949465.1">
    <property type="nucleotide sequence ID" value="NZ_BAAAPQ010000026.1"/>
</dbReference>
<dbReference type="SUPFAM" id="SSF50800">
    <property type="entry name" value="PK beta-barrel domain-like"/>
    <property type="match status" value="1"/>
</dbReference>
<dbReference type="GO" id="GO:0030151">
    <property type="term" value="F:molybdenum ion binding"/>
    <property type="evidence" value="ECO:0007669"/>
    <property type="project" value="InterPro"/>
</dbReference>
<dbReference type="EMBL" id="JAATJN010000001">
    <property type="protein sequence ID" value="NJC55418.1"/>
    <property type="molecule type" value="Genomic_DNA"/>
</dbReference>
<dbReference type="SUPFAM" id="SSF141673">
    <property type="entry name" value="MOSC N-terminal domain-like"/>
    <property type="match status" value="1"/>
</dbReference>
<dbReference type="GO" id="GO:0030170">
    <property type="term" value="F:pyridoxal phosphate binding"/>
    <property type="evidence" value="ECO:0007669"/>
    <property type="project" value="InterPro"/>
</dbReference>
<dbReference type="InterPro" id="IPR005303">
    <property type="entry name" value="MOCOS_middle"/>
</dbReference>
<gene>
    <name evidence="2" type="ORF">BKA07_000453</name>
</gene>
<dbReference type="InterPro" id="IPR011037">
    <property type="entry name" value="Pyrv_Knase-like_insert_dom_sf"/>
</dbReference>
<dbReference type="Pfam" id="PF03476">
    <property type="entry name" value="MOSC_N"/>
    <property type="match status" value="1"/>
</dbReference>
<dbReference type="AlphaFoldDB" id="A0A846RWZ5"/>
<comment type="caution">
    <text evidence="2">The sequence shown here is derived from an EMBL/GenBank/DDBJ whole genome shotgun (WGS) entry which is preliminary data.</text>
</comment>
<sequence length="263" mass="28529">MEIRASAAGAHADSPTGEVRVRSVGFTPIKGTRHLLQPDAEFDERGPVGDRRYCLVDTDRQQVLRTVQNPSLVAVYARLQGSELEVRLPDGQSVCAVPEISDETLTCDYWGRPVEAALTRGSHSELLSSWLGKPVRLAKVPRGDVVYGEPITIVATASIRDLGTRISHPDLLAEAARFRATLLIDTDTPHIEETWRGRELSLSNGVRVRIGAPIPRCAVLDLDPVTGARGPRLLKSLAAHRGKNSTGEPFFGVYAQITSAPQG</sequence>
<dbReference type="GO" id="GO:0003824">
    <property type="term" value="F:catalytic activity"/>
    <property type="evidence" value="ECO:0007669"/>
    <property type="project" value="InterPro"/>
</dbReference>
<keyword evidence="3" id="KW-1185">Reference proteome</keyword>